<evidence type="ECO:0000313" key="4">
    <source>
        <dbReference type="Proteomes" id="UP000039021"/>
    </source>
</evidence>
<dbReference type="Proteomes" id="UP000039021">
    <property type="component" value="Unassembled WGS sequence"/>
</dbReference>
<gene>
    <name evidence="1" type="ORF">ERS007720_04306</name>
    <name evidence="3" type="ORF">ERS007739_04539</name>
    <name evidence="2" type="ORF">ERS007741_04755</name>
</gene>
<dbReference type="Proteomes" id="UP000044938">
    <property type="component" value="Unassembled WGS sequence"/>
</dbReference>
<reference evidence="3" key="2">
    <citation type="submission" date="2015-03" db="EMBL/GenBank/DDBJ databases">
        <authorList>
            <consortium name="Pathogen Informatics"/>
            <person name="Murphy D."/>
        </authorList>
    </citation>
    <scope>NUCLEOTIDE SEQUENCE</scope>
    <source>
        <strain evidence="3">N09902308</strain>
    </source>
</reference>
<sequence length="65" mass="7288">MHIVGPAPQVVHVKVDQARFDRLARQRLSQRVQAGGEDRHDIDAHALLQIQQAMGRINLNDAVVQ</sequence>
<dbReference type="EMBL" id="CSBK01002890">
    <property type="protein sequence ID" value="CPA34997.1"/>
    <property type="molecule type" value="Genomic_DNA"/>
</dbReference>
<reference evidence="4 5" key="1">
    <citation type="submission" date="2015-03" db="EMBL/GenBank/DDBJ databases">
        <authorList>
            <consortium name="Pathogen Informatics"/>
        </authorList>
    </citation>
    <scope>NUCLEOTIDE SEQUENCE [LARGE SCALE GENOMIC DNA]</scope>
    <source>
        <strain evidence="1 5">M09401471</strain>
        <strain evidence="4">N09902308</strain>
        <strain evidence="2 6">P00601463</strain>
    </source>
</reference>
<evidence type="ECO:0000313" key="6">
    <source>
        <dbReference type="Proteomes" id="UP000048600"/>
    </source>
</evidence>
<evidence type="ECO:0000313" key="1">
    <source>
        <dbReference type="EMBL" id="COX32713.1"/>
    </source>
</evidence>
<name>A0A655JT24_MYCTX</name>
<evidence type="ECO:0000313" key="5">
    <source>
        <dbReference type="Proteomes" id="UP000044938"/>
    </source>
</evidence>
<evidence type="ECO:0000313" key="2">
    <source>
        <dbReference type="EMBL" id="COX82300.1"/>
    </source>
</evidence>
<accession>A0A655JT24</accession>
<dbReference type="Proteomes" id="UP000048600">
    <property type="component" value="Unassembled WGS sequence"/>
</dbReference>
<evidence type="ECO:0000313" key="3">
    <source>
        <dbReference type="EMBL" id="CPA34997.1"/>
    </source>
</evidence>
<dbReference type="AlphaFoldDB" id="A0A655JT24"/>
<proteinExistence type="predicted"/>
<protein>
    <submittedName>
        <fullName evidence="2">Uncharacterized protein</fullName>
    </submittedName>
</protein>
<dbReference type="EMBL" id="CSAJ01000880">
    <property type="protein sequence ID" value="COX32713.1"/>
    <property type="molecule type" value="Genomic_DNA"/>
</dbReference>
<organism evidence="2 6">
    <name type="scientific">Mycobacterium tuberculosis</name>
    <dbReference type="NCBI Taxonomy" id="1773"/>
    <lineage>
        <taxon>Bacteria</taxon>
        <taxon>Bacillati</taxon>
        <taxon>Actinomycetota</taxon>
        <taxon>Actinomycetes</taxon>
        <taxon>Mycobacteriales</taxon>
        <taxon>Mycobacteriaceae</taxon>
        <taxon>Mycobacterium</taxon>
        <taxon>Mycobacterium tuberculosis complex</taxon>
    </lineage>
</organism>
<dbReference type="EMBL" id="CHKL01001227">
    <property type="protein sequence ID" value="COX82300.1"/>
    <property type="molecule type" value="Genomic_DNA"/>
</dbReference>